<proteinExistence type="predicted"/>
<name>A0ABW5SYX1_9BACI</name>
<dbReference type="RefSeq" id="WP_380711777.1">
    <property type="nucleotide sequence ID" value="NZ_JBHUML010000002.1"/>
</dbReference>
<dbReference type="SMART" id="SM01298">
    <property type="entry name" value="KapB"/>
    <property type="match status" value="1"/>
</dbReference>
<dbReference type="Proteomes" id="UP001597520">
    <property type="component" value="Unassembled WGS sequence"/>
</dbReference>
<keyword evidence="2" id="KW-1185">Reference proteome</keyword>
<dbReference type="InterPro" id="IPR038080">
    <property type="entry name" value="KapB_sf"/>
</dbReference>
<dbReference type="Gene3D" id="2.30.30.430">
    <property type="entry name" value="Kinase associated protein B domain"/>
    <property type="match status" value="1"/>
</dbReference>
<accession>A0ABW5SYX1</accession>
<dbReference type="Pfam" id="PF08810">
    <property type="entry name" value="KapB"/>
    <property type="match status" value="1"/>
</dbReference>
<dbReference type="InterPro" id="IPR014916">
    <property type="entry name" value="KapB"/>
</dbReference>
<dbReference type="EMBL" id="JBHUML010000002">
    <property type="protein sequence ID" value="MFD2704503.1"/>
    <property type="molecule type" value="Genomic_DNA"/>
</dbReference>
<evidence type="ECO:0000313" key="1">
    <source>
        <dbReference type="EMBL" id="MFD2704503.1"/>
    </source>
</evidence>
<comment type="caution">
    <text evidence="1">The sequence shown here is derived from an EMBL/GenBank/DDBJ whole genome shotgun (WGS) entry which is preliminary data.</text>
</comment>
<gene>
    <name evidence="1" type="primary">kapB</name>
    <name evidence="1" type="ORF">ACFSUB_03420</name>
</gene>
<reference evidence="2" key="1">
    <citation type="journal article" date="2019" name="Int. J. Syst. Evol. Microbiol.">
        <title>The Global Catalogue of Microorganisms (GCM) 10K type strain sequencing project: providing services to taxonomists for standard genome sequencing and annotation.</title>
        <authorList>
            <consortium name="The Broad Institute Genomics Platform"/>
            <consortium name="The Broad Institute Genome Sequencing Center for Infectious Disease"/>
            <person name="Wu L."/>
            <person name="Ma J."/>
        </authorList>
    </citation>
    <scope>NUCLEOTIDE SEQUENCE [LARGE SCALE GENOMIC DNA]</scope>
    <source>
        <strain evidence="2">KCTC 33792</strain>
    </source>
</reference>
<protein>
    <submittedName>
        <fullName evidence="1">Sporulation phosphorelay system protein KapB</fullName>
    </submittedName>
</protein>
<sequence length="188" mass="21898">MRQTSYGHDKPAVEKGTGAKPVPYYKHLKISRTVIILEKTETKMLNYKGNIVKYIEKRSNFMTNSFIKASYKTGVYAGEKIDEKNDKTLMKVAAVLKHPMQGDLHQPRQVDVPLFHERKALSEYEKVWVPTPNVKAFDEEIPPYRESLIKAVGELENDLARRNDHYSAKSLETLKELKRDYRIEQDER</sequence>
<evidence type="ECO:0000313" key="2">
    <source>
        <dbReference type="Proteomes" id="UP001597520"/>
    </source>
</evidence>
<organism evidence="1 2">
    <name type="scientific">Salibacterium lacus</name>
    <dbReference type="NCBI Taxonomy" id="1898109"/>
    <lineage>
        <taxon>Bacteria</taxon>
        <taxon>Bacillati</taxon>
        <taxon>Bacillota</taxon>
        <taxon>Bacilli</taxon>
        <taxon>Bacillales</taxon>
        <taxon>Bacillaceae</taxon>
    </lineage>
</organism>
<dbReference type="SUPFAM" id="SSF141251">
    <property type="entry name" value="Kinase-associated protein B-like"/>
    <property type="match status" value="1"/>
</dbReference>